<evidence type="ECO:0000256" key="1">
    <source>
        <dbReference type="SAM" id="Phobius"/>
    </source>
</evidence>
<keyword evidence="1" id="KW-0472">Membrane</keyword>
<organism evidence="2 3">
    <name type="scientific">Stephania japonica</name>
    <dbReference type="NCBI Taxonomy" id="461633"/>
    <lineage>
        <taxon>Eukaryota</taxon>
        <taxon>Viridiplantae</taxon>
        <taxon>Streptophyta</taxon>
        <taxon>Embryophyta</taxon>
        <taxon>Tracheophyta</taxon>
        <taxon>Spermatophyta</taxon>
        <taxon>Magnoliopsida</taxon>
        <taxon>Ranunculales</taxon>
        <taxon>Menispermaceae</taxon>
        <taxon>Menispermoideae</taxon>
        <taxon>Cissampelideae</taxon>
        <taxon>Stephania</taxon>
    </lineage>
</organism>
<feature type="transmembrane region" description="Helical" evidence="1">
    <location>
        <begin position="88"/>
        <end position="105"/>
    </location>
</feature>
<feature type="transmembrane region" description="Helical" evidence="1">
    <location>
        <begin position="19"/>
        <end position="42"/>
    </location>
</feature>
<evidence type="ECO:0000313" key="3">
    <source>
        <dbReference type="Proteomes" id="UP001417504"/>
    </source>
</evidence>
<keyword evidence="3" id="KW-1185">Reference proteome</keyword>
<keyword evidence="1" id="KW-0812">Transmembrane</keyword>
<evidence type="ECO:0000313" key="2">
    <source>
        <dbReference type="EMBL" id="KAK9122579.1"/>
    </source>
</evidence>
<feature type="transmembrane region" description="Helical" evidence="1">
    <location>
        <begin position="49"/>
        <end position="68"/>
    </location>
</feature>
<dbReference type="Proteomes" id="UP001417504">
    <property type="component" value="Unassembled WGS sequence"/>
</dbReference>
<accession>A0AAP0IVK8</accession>
<comment type="caution">
    <text evidence="2">The sequence shown here is derived from an EMBL/GenBank/DDBJ whole genome shotgun (WGS) entry which is preliminary data.</text>
</comment>
<reference evidence="2 3" key="1">
    <citation type="submission" date="2024-01" db="EMBL/GenBank/DDBJ databases">
        <title>Genome assemblies of Stephania.</title>
        <authorList>
            <person name="Yang L."/>
        </authorList>
    </citation>
    <scope>NUCLEOTIDE SEQUENCE [LARGE SCALE GENOMIC DNA]</scope>
    <source>
        <strain evidence="2">QJT</strain>
        <tissue evidence="2">Leaf</tissue>
    </source>
</reference>
<sequence>MEKPQCANSNGHSSPVPIIGLYIAGASLVCLMLMLCDVYFAIRRKARYIPCRLFSFNSFTLTLLAIAAKLPVDLTTNMPSARDQLSKLTGTAMICICIGFMAPSLANSKKGEGKANLASIGLFVVTVIVNMCIEMRTGDIMSSFPWVEQYYSDEMRSGDELVRRVMMVCLNNMSEWMNAVKRDPSPCHHTIDMLSRLDPSTTPQQLLERFSPSYDIAKDITCLSMVVLVKVVAAIVPDRSIPIIKSMRYTLDEAFEIVYFIDQKMNLKTGQSARRLWKYQDFDMSILSEYPNDPNDPWNVPSQNRKSDEILFPDDWVATKVYRRVRDFIK</sequence>
<dbReference type="EMBL" id="JBBNAE010000005">
    <property type="protein sequence ID" value="KAK9122579.1"/>
    <property type="molecule type" value="Genomic_DNA"/>
</dbReference>
<name>A0AAP0IVK8_9MAGN</name>
<gene>
    <name evidence="2" type="ORF">Sjap_012181</name>
</gene>
<dbReference type="PANTHER" id="PTHR35307:SF4">
    <property type="entry name" value="DUF4220 DOMAIN-CONTAINING PROTEIN"/>
    <property type="match status" value="1"/>
</dbReference>
<dbReference type="AlphaFoldDB" id="A0AAP0IVK8"/>
<protein>
    <submittedName>
        <fullName evidence="2">Uncharacterized protein</fullName>
    </submittedName>
</protein>
<proteinExistence type="predicted"/>
<dbReference type="PANTHER" id="PTHR35307">
    <property type="entry name" value="PROTEIN, PUTATIVE-RELATED"/>
    <property type="match status" value="1"/>
</dbReference>
<feature type="transmembrane region" description="Helical" evidence="1">
    <location>
        <begin position="117"/>
        <end position="136"/>
    </location>
</feature>
<keyword evidence="1" id="KW-1133">Transmembrane helix</keyword>